<accession>A0A0A9FWC5</accession>
<dbReference type="EMBL" id="GBRH01183305">
    <property type="protein sequence ID" value="JAE14591.1"/>
    <property type="molecule type" value="Transcribed_RNA"/>
</dbReference>
<evidence type="ECO:0000313" key="1">
    <source>
        <dbReference type="EMBL" id="JAE14591.1"/>
    </source>
</evidence>
<organism evidence="1">
    <name type="scientific">Arundo donax</name>
    <name type="common">Giant reed</name>
    <name type="synonym">Donax arundinaceus</name>
    <dbReference type="NCBI Taxonomy" id="35708"/>
    <lineage>
        <taxon>Eukaryota</taxon>
        <taxon>Viridiplantae</taxon>
        <taxon>Streptophyta</taxon>
        <taxon>Embryophyta</taxon>
        <taxon>Tracheophyta</taxon>
        <taxon>Spermatophyta</taxon>
        <taxon>Magnoliopsida</taxon>
        <taxon>Liliopsida</taxon>
        <taxon>Poales</taxon>
        <taxon>Poaceae</taxon>
        <taxon>PACMAD clade</taxon>
        <taxon>Arundinoideae</taxon>
        <taxon>Arundineae</taxon>
        <taxon>Arundo</taxon>
    </lineage>
</organism>
<name>A0A0A9FWC5_ARUDO</name>
<reference evidence="1" key="2">
    <citation type="journal article" date="2015" name="Data Brief">
        <title>Shoot transcriptome of the giant reed, Arundo donax.</title>
        <authorList>
            <person name="Barrero R.A."/>
            <person name="Guerrero F.D."/>
            <person name="Moolhuijzen P."/>
            <person name="Goolsby J.A."/>
            <person name="Tidwell J."/>
            <person name="Bellgard S.E."/>
            <person name="Bellgard M.I."/>
        </authorList>
    </citation>
    <scope>NUCLEOTIDE SEQUENCE</scope>
    <source>
        <tissue evidence="1">Shoot tissue taken approximately 20 cm above the soil surface</tissue>
    </source>
</reference>
<proteinExistence type="predicted"/>
<reference evidence="1" key="1">
    <citation type="submission" date="2014-09" db="EMBL/GenBank/DDBJ databases">
        <authorList>
            <person name="Magalhaes I.L.F."/>
            <person name="Oliveira U."/>
            <person name="Santos F.R."/>
            <person name="Vidigal T.H.D.A."/>
            <person name="Brescovit A.D."/>
            <person name="Santos A.J."/>
        </authorList>
    </citation>
    <scope>NUCLEOTIDE SEQUENCE</scope>
    <source>
        <tissue evidence="1">Shoot tissue taken approximately 20 cm above the soil surface</tissue>
    </source>
</reference>
<sequence length="16" mass="1926">MFDISTLKYILKLFPP</sequence>
<protein>
    <submittedName>
        <fullName evidence="1">Uncharacterized protein</fullName>
    </submittedName>
</protein>
<dbReference type="AlphaFoldDB" id="A0A0A9FWC5"/>